<proteinExistence type="predicted"/>
<dbReference type="Proteomes" id="UP000247233">
    <property type="component" value="Unassembled WGS sequence"/>
</dbReference>
<dbReference type="PROSITE" id="PS51257">
    <property type="entry name" value="PROKAR_LIPOPROTEIN"/>
    <property type="match status" value="1"/>
</dbReference>
<evidence type="ECO:0000313" key="1">
    <source>
        <dbReference type="EMBL" id="PWY82968.1"/>
    </source>
</evidence>
<dbReference type="EMBL" id="MSFL01000011">
    <property type="protein sequence ID" value="PWY82968.1"/>
    <property type="molecule type" value="Genomic_DNA"/>
</dbReference>
<evidence type="ECO:0000313" key="2">
    <source>
        <dbReference type="Proteomes" id="UP000247233"/>
    </source>
</evidence>
<dbReference type="RefSeq" id="XP_025399682.1">
    <property type="nucleotide sequence ID" value="XM_025543150.1"/>
</dbReference>
<comment type="caution">
    <text evidence="1">The sequence shown here is derived from an EMBL/GenBank/DDBJ whole genome shotgun (WGS) entry which is preliminary data.</text>
</comment>
<keyword evidence="2" id="KW-1185">Reference proteome</keyword>
<name>A0A317WD58_9EURO</name>
<protein>
    <submittedName>
        <fullName evidence="1">Uncharacterized protein</fullName>
    </submittedName>
</protein>
<dbReference type="GeneID" id="37065387"/>
<dbReference type="AlphaFoldDB" id="A0A317WD58"/>
<organism evidence="1 2">
    <name type="scientific">Aspergillus heteromorphus CBS 117.55</name>
    <dbReference type="NCBI Taxonomy" id="1448321"/>
    <lineage>
        <taxon>Eukaryota</taxon>
        <taxon>Fungi</taxon>
        <taxon>Dikarya</taxon>
        <taxon>Ascomycota</taxon>
        <taxon>Pezizomycotina</taxon>
        <taxon>Eurotiomycetes</taxon>
        <taxon>Eurotiomycetidae</taxon>
        <taxon>Eurotiales</taxon>
        <taxon>Aspergillaceae</taxon>
        <taxon>Aspergillus</taxon>
        <taxon>Aspergillus subgen. Circumdati</taxon>
    </lineage>
</organism>
<gene>
    <name evidence="1" type="ORF">BO70DRAFT_361890</name>
</gene>
<accession>A0A317WD58</accession>
<dbReference type="VEuPathDB" id="FungiDB:BO70DRAFT_361890"/>
<reference evidence="1 2" key="1">
    <citation type="submission" date="2016-12" db="EMBL/GenBank/DDBJ databases">
        <title>The genomes of Aspergillus section Nigri reveals drivers in fungal speciation.</title>
        <authorList>
            <consortium name="DOE Joint Genome Institute"/>
            <person name="Vesth T.C."/>
            <person name="Nybo J."/>
            <person name="Theobald S."/>
            <person name="Brandl J."/>
            <person name="Frisvad J.C."/>
            <person name="Nielsen K.F."/>
            <person name="Lyhne E.K."/>
            <person name="Kogle M.E."/>
            <person name="Kuo A."/>
            <person name="Riley R."/>
            <person name="Clum A."/>
            <person name="Nolan M."/>
            <person name="Lipzen A."/>
            <person name="Salamov A."/>
            <person name="Henrissat B."/>
            <person name="Wiebenga A."/>
            <person name="De Vries R.P."/>
            <person name="Grigoriev I.V."/>
            <person name="Mortensen U.H."/>
            <person name="Andersen M.R."/>
            <person name="Baker S.E."/>
        </authorList>
    </citation>
    <scope>NUCLEOTIDE SEQUENCE [LARGE SCALE GENOMIC DNA]</scope>
    <source>
        <strain evidence="1 2">CBS 117.55</strain>
    </source>
</reference>
<sequence length="51" mass="5449">MARQVYEPLRHIGVSDKSMRVAPSVTYLPASTSCSQLISLDVGGPVFVVSV</sequence>